<feature type="region of interest" description="Disordered" evidence="9">
    <location>
        <begin position="498"/>
        <end position="528"/>
    </location>
</feature>
<feature type="region of interest" description="Disordered" evidence="9">
    <location>
        <begin position="95"/>
        <end position="118"/>
    </location>
</feature>
<feature type="compositionally biased region" description="Basic and acidic residues" evidence="9">
    <location>
        <begin position="1213"/>
        <end position="1222"/>
    </location>
</feature>
<feature type="compositionally biased region" description="Basic and acidic residues" evidence="9">
    <location>
        <begin position="1065"/>
        <end position="1074"/>
    </location>
</feature>
<dbReference type="GO" id="GO:0008270">
    <property type="term" value="F:zinc ion binding"/>
    <property type="evidence" value="ECO:0007669"/>
    <property type="project" value="UniProtKB-KW"/>
</dbReference>
<dbReference type="CDD" id="cd00160">
    <property type="entry name" value="RhoGEF"/>
    <property type="match status" value="1"/>
</dbReference>
<dbReference type="SMART" id="SM00109">
    <property type="entry name" value="C1"/>
    <property type="match status" value="1"/>
</dbReference>
<dbReference type="Gene3D" id="1.20.900.10">
    <property type="entry name" value="Dbl homology (DH) domain"/>
    <property type="match status" value="1"/>
</dbReference>
<evidence type="ECO:0000256" key="2">
    <source>
        <dbReference type="ARBA" id="ARBA00022490"/>
    </source>
</evidence>
<dbReference type="SUPFAM" id="SSF48065">
    <property type="entry name" value="DBL homology domain (DH-domain)"/>
    <property type="match status" value="1"/>
</dbReference>
<feature type="domain" description="PH" evidence="10">
    <location>
        <begin position="815"/>
        <end position="936"/>
    </location>
</feature>
<keyword evidence="3" id="KW-0597">Phosphoprotein</keyword>
<evidence type="ECO:0000259" key="10">
    <source>
        <dbReference type="PROSITE" id="PS50003"/>
    </source>
</evidence>
<keyword evidence="6" id="KW-0863">Zinc-finger</keyword>
<proteinExistence type="predicted"/>
<protein>
    <submittedName>
        <fullName evidence="13">Uncharacterized protein</fullName>
    </submittedName>
</protein>
<evidence type="ECO:0000256" key="9">
    <source>
        <dbReference type="SAM" id="MobiDB-lite"/>
    </source>
</evidence>
<dbReference type="InterPro" id="IPR000219">
    <property type="entry name" value="DH_dom"/>
</dbReference>
<dbReference type="SUPFAM" id="SSF57889">
    <property type="entry name" value="Cysteine-rich domain"/>
    <property type="match status" value="1"/>
</dbReference>
<dbReference type="GO" id="GO:0005085">
    <property type="term" value="F:guanyl-nucleotide exchange factor activity"/>
    <property type="evidence" value="ECO:0007669"/>
    <property type="project" value="UniProtKB-KW"/>
</dbReference>
<feature type="domain" description="DH" evidence="11">
    <location>
        <begin position="600"/>
        <end position="792"/>
    </location>
</feature>
<gene>
    <name evidence="13" type="ORF">NHX12_033129</name>
</gene>
<evidence type="ECO:0000313" key="14">
    <source>
        <dbReference type="Proteomes" id="UP001148018"/>
    </source>
</evidence>
<dbReference type="PANTHER" id="PTHR13944:SF23">
    <property type="entry name" value="RHO GUANINE NUCLEOTIDE EXCHANGE FACTOR 18"/>
    <property type="match status" value="1"/>
</dbReference>
<dbReference type="SUPFAM" id="SSF50729">
    <property type="entry name" value="PH domain-like"/>
    <property type="match status" value="1"/>
</dbReference>
<feature type="compositionally biased region" description="Low complexity" evidence="9">
    <location>
        <begin position="503"/>
        <end position="514"/>
    </location>
</feature>
<keyword evidence="5" id="KW-0479">Metal-binding</keyword>
<dbReference type="InterPro" id="IPR041020">
    <property type="entry name" value="PH_16"/>
</dbReference>
<evidence type="ECO:0000259" key="12">
    <source>
        <dbReference type="PROSITE" id="PS50081"/>
    </source>
</evidence>
<dbReference type="Proteomes" id="UP001148018">
    <property type="component" value="Unassembled WGS sequence"/>
</dbReference>
<evidence type="ECO:0000256" key="5">
    <source>
        <dbReference type="ARBA" id="ARBA00022723"/>
    </source>
</evidence>
<dbReference type="GO" id="GO:0005886">
    <property type="term" value="C:plasma membrane"/>
    <property type="evidence" value="ECO:0007669"/>
    <property type="project" value="TreeGrafter"/>
</dbReference>
<dbReference type="PROSITE" id="PS50010">
    <property type="entry name" value="DH_2"/>
    <property type="match status" value="1"/>
</dbReference>
<comment type="subcellular location">
    <subcellularLocation>
        <location evidence="1">Cytoplasm</location>
    </subcellularLocation>
</comment>
<dbReference type="PANTHER" id="PTHR13944">
    <property type="entry name" value="AGAP007712-PA"/>
    <property type="match status" value="1"/>
</dbReference>
<feature type="compositionally biased region" description="Polar residues" evidence="9">
    <location>
        <begin position="515"/>
        <end position="524"/>
    </location>
</feature>
<dbReference type="Pfam" id="PF00130">
    <property type="entry name" value="C1_1"/>
    <property type="match status" value="1"/>
</dbReference>
<feature type="non-terminal residue" evidence="13">
    <location>
        <position position="1278"/>
    </location>
</feature>
<keyword evidence="4" id="KW-0344">Guanine-nucleotide releasing factor</keyword>
<feature type="region of interest" description="Disordered" evidence="9">
    <location>
        <begin position="1199"/>
        <end position="1222"/>
    </location>
</feature>
<dbReference type="Pfam" id="PF00621">
    <property type="entry name" value="RhoGEF"/>
    <property type="match status" value="1"/>
</dbReference>
<dbReference type="InterPro" id="IPR046349">
    <property type="entry name" value="C1-like_sf"/>
</dbReference>
<keyword evidence="8" id="KW-0175">Coiled coil</keyword>
<reference evidence="13" key="1">
    <citation type="submission" date="2022-07" db="EMBL/GenBank/DDBJ databases">
        <title>Chromosome-level genome of Muraenolepis orangiensis.</title>
        <authorList>
            <person name="Kim J."/>
        </authorList>
    </citation>
    <scope>NUCLEOTIDE SEQUENCE</scope>
    <source>
        <strain evidence="13">KU_S4_2022</strain>
        <tissue evidence="13">Muscle</tissue>
    </source>
</reference>
<dbReference type="InterPro" id="IPR001849">
    <property type="entry name" value="PH_domain"/>
</dbReference>
<keyword evidence="14" id="KW-1185">Reference proteome</keyword>
<feature type="region of interest" description="Disordered" evidence="9">
    <location>
        <begin position="351"/>
        <end position="383"/>
    </location>
</feature>
<evidence type="ECO:0000313" key="13">
    <source>
        <dbReference type="EMBL" id="KAJ3599166.1"/>
    </source>
</evidence>
<organism evidence="13 14">
    <name type="scientific">Muraenolepis orangiensis</name>
    <name type="common">Patagonian moray cod</name>
    <dbReference type="NCBI Taxonomy" id="630683"/>
    <lineage>
        <taxon>Eukaryota</taxon>
        <taxon>Metazoa</taxon>
        <taxon>Chordata</taxon>
        <taxon>Craniata</taxon>
        <taxon>Vertebrata</taxon>
        <taxon>Euteleostomi</taxon>
        <taxon>Actinopterygii</taxon>
        <taxon>Neopterygii</taxon>
        <taxon>Teleostei</taxon>
        <taxon>Neoteleostei</taxon>
        <taxon>Acanthomorphata</taxon>
        <taxon>Zeiogadaria</taxon>
        <taxon>Gadariae</taxon>
        <taxon>Gadiformes</taxon>
        <taxon>Muraenolepidoidei</taxon>
        <taxon>Muraenolepididae</taxon>
        <taxon>Muraenolepis</taxon>
    </lineage>
</organism>
<evidence type="ECO:0000256" key="1">
    <source>
        <dbReference type="ARBA" id="ARBA00004496"/>
    </source>
</evidence>
<feature type="compositionally biased region" description="Polar residues" evidence="9">
    <location>
        <begin position="1054"/>
        <end position="1064"/>
    </location>
</feature>
<feature type="region of interest" description="Disordered" evidence="9">
    <location>
        <begin position="1048"/>
        <end position="1084"/>
    </location>
</feature>
<dbReference type="InterPro" id="IPR035899">
    <property type="entry name" value="DBL_dom_sf"/>
</dbReference>
<feature type="region of interest" description="Disordered" evidence="9">
    <location>
        <begin position="217"/>
        <end position="249"/>
    </location>
</feature>
<keyword evidence="2" id="KW-0963">Cytoplasm</keyword>
<dbReference type="FunFam" id="1.20.900.10:FF:000004">
    <property type="entry name" value="Rho guanine nucleotide exchange factor 2"/>
    <property type="match status" value="1"/>
</dbReference>
<dbReference type="GO" id="GO:0005737">
    <property type="term" value="C:cytoplasm"/>
    <property type="evidence" value="ECO:0007669"/>
    <property type="project" value="UniProtKB-SubCell"/>
</dbReference>
<dbReference type="InterPro" id="IPR002219">
    <property type="entry name" value="PKC_DAG/PE"/>
</dbReference>
<feature type="domain" description="Phorbol-ester/DAG-type" evidence="12">
    <location>
        <begin position="300"/>
        <end position="347"/>
    </location>
</feature>
<dbReference type="GO" id="GO:0035023">
    <property type="term" value="P:regulation of Rho protein signal transduction"/>
    <property type="evidence" value="ECO:0007669"/>
    <property type="project" value="TreeGrafter"/>
</dbReference>
<evidence type="ECO:0000256" key="7">
    <source>
        <dbReference type="ARBA" id="ARBA00022833"/>
    </source>
</evidence>
<keyword evidence="7" id="KW-0862">Zinc</keyword>
<dbReference type="AlphaFoldDB" id="A0A9Q0E2U1"/>
<feature type="region of interest" description="Disordered" evidence="9">
    <location>
        <begin position="1249"/>
        <end position="1278"/>
    </location>
</feature>
<dbReference type="PROSITE" id="PS50081">
    <property type="entry name" value="ZF_DAG_PE_2"/>
    <property type="match status" value="1"/>
</dbReference>
<evidence type="ECO:0000259" key="11">
    <source>
        <dbReference type="PROSITE" id="PS50010"/>
    </source>
</evidence>
<comment type="caution">
    <text evidence="13">The sequence shown here is derived from an EMBL/GenBank/DDBJ whole genome shotgun (WGS) entry which is preliminary data.</text>
</comment>
<feature type="region of interest" description="Disordered" evidence="9">
    <location>
        <begin position="172"/>
        <end position="205"/>
    </location>
</feature>
<dbReference type="PROSITE" id="PS00479">
    <property type="entry name" value="ZF_DAG_PE_1"/>
    <property type="match status" value="1"/>
</dbReference>
<sequence length="1278" mass="143615">MGAKVTLSLPAEQVSAHEQQQRLSLAGPGPTDTCLALWFMLGTQEPPTRPVWWICHRWPPIASTHKEEWSNAPNAHYFGVGFLAYECKPCSGPCGAAGGQTDSPSDAGSGSHSSLSPSSIAEDTLFLRPTAEDQEDACSVISDYDFPGADVDGSREDLRALSSSLQGSEYLKDLQGGVSPWRSTPERTPSATDTPGLRRLSLNNLDNPAQSSLVVSRISPVPGMSQPGSAADTYTEEPDPGENLHSAEGQSHMVRVQRVLQELRLYHGAKQRGGRSEAKGSGSVTWYEFLSNDRSSGSVGHCLVPGSFSSYATCSLCSKTLQRKHGLQCMNCAVNVHKSCRTLLGECNSNKNKGTPKRVASAGRHRGKPPSFPPSSSLSSRGLSERMGVRLLTCSSATSWGSLPRSWLKKCCGQLGLRPVRKPRSSSSSTATVGSSCSADWSFSRFPLSSVLPLSSPSHTSPLAPPVFRGEEVEQSGRPWLQTVERPSGWPRAPSMTFIPRGSSSQHSSSAAFSLTQHNNSSSGAVPGEMDEPDAFRLKRLAEDTVSLAPSTTDSIIVEDAHYTTVRADLESDAQDLEAESWSLSVDQQCVKKHSKEMVKRQDVIYELMQTEMHHVRTLKIMLRVYVRELKENLQMDSSKLECLFPRLETLLELHTHFLSRLKERRRDSLLAPSDRNYYINRLADFSGELGEKMKDNYGDFCSHHIEAVSYYKEQLQNNKKFQNLIRKINHLPIVRRLGVTECILLVTQRITKYPVLVERILQNTEAGTEEQEELTRALVLIKNGIVQVDALVNLHEKTLRLRDIHNKMEPKALGKIKDGRVFRREDLAPGRRRLLHEATVNWKAASGRLKDIVAVLLSDVLLLLQEKDQKYMFAMVDSKPSVISLQKLIVREVAHEEKAMFLICASSNEPEMYEIHTASKEERNTWMSLIRQAAESCPHTEERLFSEEEEARVARFKDFQDRLNQKDAVVVHALTEKLQLFAEMAETVAGLEDTASRSRLLLRGDATDLQQGEMLLKGAITEVENLQNLLQSGDVSGSGLLPRRAGTFGGYDSSPNILPTKNGNEARNRDRSQRASSDPQLKDICGSHTLEHTVEESYSPPPARWHRIWSNSFPEAEFFDRVLMLSQRLYSLQAIISQQDSHIELQRASLTERASLTGRHRGNILLEQEKQRTLALQREELASFHKLQAQHRLEQQRWEKERQRHGQQVEATEARLHQREDECSRLEERLREESEELELQRKTYQQDLERLRESTRAVEREKERLEHQRKLKKKTIE</sequence>
<evidence type="ECO:0000256" key="4">
    <source>
        <dbReference type="ARBA" id="ARBA00022658"/>
    </source>
</evidence>
<dbReference type="SMART" id="SM00325">
    <property type="entry name" value="RhoGEF"/>
    <property type="match status" value="1"/>
</dbReference>
<evidence type="ECO:0000256" key="3">
    <source>
        <dbReference type="ARBA" id="ARBA00022553"/>
    </source>
</evidence>
<evidence type="ECO:0000256" key="6">
    <source>
        <dbReference type="ARBA" id="ARBA00022771"/>
    </source>
</evidence>
<dbReference type="SMART" id="SM00233">
    <property type="entry name" value="PH"/>
    <property type="match status" value="1"/>
</dbReference>
<dbReference type="PROSITE" id="PS50003">
    <property type="entry name" value="PH_DOMAIN"/>
    <property type="match status" value="1"/>
</dbReference>
<dbReference type="EMBL" id="JANIIK010000048">
    <property type="protein sequence ID" value="KAJ3599166.1"/>
    <property type="molecule type" value="Genomic_DNA"/>
</dbReference>
<dbReference type="Gene3D" id="3.30.60.20">
    <property type="match status" value="1"/>
</dbReference>
<dbReference type="InterPro" id="IPR011993">
    <property type="entry name" value="PH-like_dom_sf"/>
</dbReference>
<evidence type="ECO:0000256" key="8">
    <source>
        <dbReference type="ARBA" id="ARBA00023054"/>
    </source>
</evidence>
<feature type="compositionally biased region" description="Low complexity" evidence="9">
    <location>
        <begin position="102"/>
        <end position="118"/>
    </location>
</feature>
<accession>A0A9Q0E2U1</accession>
<dbReference type="Gene3D" id="2.30.29.30">
    <property type="entry name" value="Pleckstrin-homology domain (PH domain)/Phosphotyrosine-binding domain (PTB)"/>
    <property type="match status" value="1"/>
</dbReference>
<name>A0A9Q0E2U1_9TELE</name>
<dbReference type="OrthoDB" id="28045at2759"/>
<dbReference type="FunFam" id="2.30.29.30:FF:000021">
    <property type="entry name" value="Rho guanine nucleotide exchange factor 2"/>
    <property type="match status" value="1"/>
</dbReference>
<dbReference type="Pfam" id="PF17838">
    <property type="entry name" value="PH_16"/>
    <property type="match status" value="1"/>
</dbReference>
<dbReference type="InterPro" id="IPR051632">
    <property type="entry name" value="Rho_GEF"/>
</dbReference>